<sequence>MQAVLYVAHGSRIKAGVEEARSFIETVKPQIDVEIQEICFLELADPSIVEGVSACVAKGATEIAIIPILLLTANHAKQDIPHEINKAQKLYPKVSFTFSKPFGIQKKLIDSLQERVRQKSTKPNEEVEVLLIGRGSSDESVQIDFQQIADNLKRSYNYAKVDICFLYGKGPSFENALEQLQNNRKNPVYAVPYILFTGLLEMGIQKKMASFKFPEDEVVLCESLGCDENVRQVLIEQVKETLYSYRGSVQNG</sequence>
<protein>
    <submittedName>
        <fullName evidence="3">Sirohydrochlorin ferrochelatase</fullName>
    </submittedName>
</protein>
<dbReference type="EMBL" id="JPVO01000031">
    <property type="protein sequence ID" value="KGR78434.1"/>
    <property type="molecule type" value="Genomic_DNA"/>
</dbReference>
<name>A0A0A3I144_9BACL</name>
<dbReference type="OrthoDB" id="9797895at2"/>
<dbReference type="AlphaFoldDB" id="A0A0A3I144"/>
<keyword evidence="4" id="KW-1185">Reference proteome</keyword>
<dbReference type="PANTHER" id="PTHR33542">
    <property type="entry name" value="SIROHYDROCHLORIN FERROCHELATASE, CHLOROPLASTIC"/>
    <property type="match status" value="1"/>
</dbReference>
<dbReference type="PANTHER" id="PTHR33542:SF3">
    <property type="entry name" value="SIROHYDROCHLORIN FERROCHELATASE, CHLOROPLASTIC"/>
    <property type="match status" value="1"/>
</dbReference>
<gene>
    <name evidence="3" type="ORF">CD33_01325</name>
</gene>
<dbReference type="eggNOG" id="COG2138">
    <property type="taxonomic scope" value="Bacteria"/>
</dbReference>
<evidence type="ECO:0000313" key="3">
    <source>
        <dbReference type="EMBL" id="KGR78434.1"/>
    </source>
</evidence>
<dbReference type="GO" id="GO:0046872">
    <property type="term" value="F:metal ion binding"/>
    <property type="evidence" value="ECO:0007669"/>
    <property type="project" value="UniProtKB-KW"/>
</dbReference>
<accession>A0A0A3I144</accession>
<evidence type="ECO:0000256" key="2">
    <source>
        <dbReference type="ARBA" id="ARBA00023239"/>
    </source>
</evidence>
<dbReference type="CDD" id="cd03416">
    <property type="entry name" value="CbiX_SirB_N"/>
    <property type="match status" value="1"/>
</dbReference>
<evidence type="ECO:0000313" key="4">
    <source>
        <dbReference type="Proteomes" id="UP000030408"/>
    </source>
</evidence>
<evidence type="ECO:0000256" key="1">
    <source>
        <dbReference type="ARBA" id="ARBA00022723"/>
    </source>
</evidence>
<dbReference type="STRING" id="1384057.CD33_01325"/>
<dbReference type="Pfam" id="PF01903">
    <property type="entry name" value="CbiX"/>
    <property type="match status" value="2"/>
</dbReference>
<reference evidence="3 4" key="1">
    <citation type="submission" date="2014-02" db="EMBL/GenBank/DDBJ databases">
        <title>Draft genome sequence of Lysinibacillus sinduriensis JCM 15800.</title>
        <authorList>
            <person name="Zhang F."/>
            <person name="Wang G."/>
            <person name="Zhang L."/>
        </authorList>
    </citation>
    <scope>NUCLEOTIDE SEQUENCE [LARGE SCALE GENOMIC DNA]</scope>
    <source>
        <strain evidence="3 4">JCM 15800</strain>
    </source>
</reference>
<dbReference type="InterPro" id="IPR050963">
    <property type="entry name" value="Sirohydro_Cobaltochel/CbiX"/>
</dbReference>
<dbReference type="GO" id="GO:0016829">
    <property type="term" value="F:lyase activity"/>
    <property type="evidence" value="ECO:0007669"/>
    <property type="project" value="UniProtKB-KW"/>
</dbReference>
<organism evidence="3 4">
    <name type="scientific">Ureibacillus sinduriensis BLB-1 = JCM 15800</name>
    <dbReference type="NCBI Taxonomy" id="1384057"/>
    <lineage>
        <taxon>Bacteria</taxon>
        <taxon>Bacillati</taxon>
        <taxon>Bacillota</taxon>
        <taxon>Bacilli</taxon>
        <taxon>Bacillales</taxon>
        <taxon>Caryophanaceae</taxon>
        <taxon>Ureibacillus</taxon>
    </lineage>
</organism>
<keyword evidence="1" id="KW-0479">Metal-binding</keyword>
<dbReference type="Proteomes" id="UP000030408">
    <property type="component" value="Unassembled WGS sequence"/>
</dbReference>
<dbReference type="InterPro" id="IPR002762">
    <property type="entry name" value="CbiX-like"/>
</dbReference>
<proteinExistence type="predicted"/>
<keyword evidence="2" id="KW-0456">Lyase</keyword>
<comment type="caution">
    <text evidence="3">The sequence shown here is derived from an EMBL/GenBank/DDBJ whole genome shotgun (WGS) entry which is preliminary data.</text>
</comment>
<dbReference type="Gene3D" id="3.40.50.1400">
    <property type="match status" value="2"/>
</dbReference>
<dbReference type="RefSeq" id="WP_036197389.1">
    <property type="nucleotide sequence ID" value="NZ_AVCY01000025.1"/>
</dbReference>
<dbReference type="SUPFAM" id="SSF53800">
    <property type="entry name" value="Chelatase"/>
    <property type="match status" value="1"/>
</dbReference>